<evidence type="ECO:0000313" key="1">
    <source>
        <dbReference type="EMBL" id="CAG9612803.1"/>
    </source>
</evidence>
<keyword evidence="2" id="KW-1185">Reference proteome</keyword>
<name>A0ABM8YAP4_9BACI</name>
<dbReference type="Proteomes" id="UP000789423">
    <property type="component" value="Unassembled WGS sequence"/>
</dbReference>
<accession>A0ABM8YAP4</accession>
<comment type="caution">
    <text evidence="1">The sequence shown here is derived from an EMBL/GenBank/DDBJ whole genome shotgun (WGS) entry which is preliminary data.</text>
</comment>
<protein>
    <submittedName>
        <fullName evidence="1">Uncharacterized protein</fullName>
    </submittedName>
</protein>
<gene>
    <name evidence="1" type="ORF">BACCIP111899_01981</name>
</gene>
<sequence>MTRKRKPLVTNLQVCYEQAIEFLEIHIEDLDDYI</sequence>
<reference evidence="1 2" key="1">
    <citation type="submission" date="2021-10" db="EMBL/GenBank/DDBJ databases">
        <authorList>
            <person name="Criscuolo A."/>
        </authorList>
    </citation>
    <scope>NUCLEOTIDE SEQUENCE [LARGE SCALE GENOMIC DNA]</scope>
    <source>
        <strain evidence="2">CIP 111899</strain>
    </source>
</reference>
<proteinExistence type="predicted"/>
<dbReference type="EMBL" id="CAKJTI010000007">
    <property type="protein sequence ID" value="CAG9612803.1"/>
    <property type="molecule type" value="Genomic_DNA"/>
</dbReference>
<evidence type="ECO:0000313" key="2">
    <source>
        <dbReference type="Proteomes" id="UP000789423"/>
    </source>
</evidence>
<organism evidence="1 2">
    <name type="scientific">Bacillus rhizoplanae</name>
    <dbReference type="NCBI Taxonomy" id="2880966"/>
    <lineage>
        <taxon>Bacteria</taxon>
        <taxon>Bacillati</taxon>
        <taxon>Bacillota</taxon>
        <taxon>Bacilli</taxon>
        <taxon>Bacillales</taxon>
        <taxon>Bacillaceae</taxon>
        <taxon>Bacillus</taxon>
    </lineage>
</organism>